<dbReference type="Pfam" id="PF01636">
    <property type="entry name" value="APH"/>
    <property type="match status" value="1"/>
</dbReference>
<proteinExistence type="predicted"/>
<protein>
    <recommendedName>
        <fullName evidence="1">Aminoglycoside phosphotransferase domain-containing protein</fullName>
    </recommendedName>
</protein>
<dbReference type="RefSeq" id="WP_179788957.1">
    <property type="nucleotide sequence ID" value="NZ_BAAARR010000037.1"/>
</dbReference>
<evidence type="ECO:0000313" key="2">
    <source>
        <dbReference type="EMBL" id="NYH91370.1"/>
    </source>
</evidence>
<dbReference type="InterPro" id="IPR011009">
    <property type="entry name" value="Kinase-like_dom_sf"/>
</dbReference>
<organism evidence="2 3">
    <name type="scientific">Actinopolymorpha rutila</name>
    <dbReference type="NCBI Taxonomy" id="446787"/>
    <lineage>
        <taxon>Bacteria</taxon>
        <taxon>Bacillati</taxon>
        <taxon>Actinomycetota</taxon>
        <taxon>Actinomycetes</taxon>
        <taxon>Propionibacteriales</taxon>
        <taxon>Actinopolymorphaceae</taxon>
        <taxon>Actinopolymorpha</taxon>
    </lineage>
</organism>
<dbReference type="Proteomes" id="UP000579605">
    <property type="component" value="Unassembled WGS sequence"/>
</dbReference>
<dbReference type="EMBL" id="JACBZH010000001">
    <property type="protein sequence ID" value="NYH91370.1"/>
    <property type="molecule type" value="Genomic_DNA"/>
</dbReference>
<accession>A0A852ZQR8</accession>
<dbReference type="InterPro" id="IPR002575">
    <property type="entry name" value="Aminoglycoside_PTrfase"/>
</dbReference>
<dbReference type="AlphaFoldDB" id="A0A852ZQR8"/>
<evidence type="ECO:0000313" key="3">
    <source>
        <dbReference type="Proteomes" id="UP000579605"/>
    </source>
</evidence>
<feature type="domain" description="Aminoglycoside phosphotransferase" evidence="1">
    <location>
        <begin position="99"/>
        <end position="248"/>
    </location>
</feature>
<dbReference type="Gene3D" id="3.90.1200.10">
    <property type="match status" value="1"/>
</dbReference>
<comment type="caution">
    <text evidence="2">The sequence shown here is derived from an EMBL/GenBank/DDBJ whole genome shotgun (WGS) entry which is preliminary data.</text>
</comment>
<gene>
    <name evidence="2" type="ORF">F4554_004008</name>
</gene>
<reference evidence="2 3" key="1">
    <citation type="submission" date="2020-07" db="EMBL/GenBank/DDBJ databases">
        <title>Sequencing the genomes of 1000 actinobacteria strains.</title>
        <authorList>
            <person name="Klenk H.-P."/>
        </authorList>
    </citation>
    <scope>NUCLEOTIDE SEQUENCE [LARGE SCALE GENOMIC DNA]</scope>
    <source>
        <strain evidence="2 3">DSM 18448</strain>
    </source>
</reference>
<evidence type="ECO:0000259" key="1">
    <source>
        <dbReference type="Pfam" id="PF01636"/>
    </source>
</evidence>
<keyword evidence="3" id="KW-1185">Reference proteome</keyword>
<sequence>MIVHPWGSSTWRDDAEQWAHHQLDKLHIRLAGPMTDLSIQPWSAVWRIPTADGDVLLKQSIAARATEGSVHAFCADVAPDHVDPPLALDESSGRVLFADGGPVMSETCSDTPAGIAAMVGEYAQLQQATIGHDDRAEAAGLPGWDPAAAGREAESQAAVLHALPPSDPRHMTTAQKAQLLAGLDVFHTSGTALAQSPIPYTVEHGDLWAGNVLVPQGPSGRYRFIDFGDAAWTHPFISLMPLLFGCHHRWLPRPSPFDPNHPALQLLIETYLRHWTEYADLPELTETLHHALRVAPLRRSRALITNMDRATSEDVDELGPLPWAWLQTAISPPAS</sequence>
<name>A0A852ZQR8_9ACTN</name>
<dbReference type="SUPFAM" id="SSF56112">
    <property type="entry name" value="Protein kinase-like (PK-like)"/>
    <property type="match status" value="1"/>
</dbReference>